<accession>A0A6J6EVP6</accession>
<evidence type="ECO:0000256" key="2">
    <source>
        <dbReference type="ARBA" id="ARBA00023002"/>
    </source>
</evidence>
<gene>
    <name evidence="5" type="ORF">UFOPK1740_00876</name>
</gene>
<evidence type="ECO:0000313" key="5">
    <source>
        <dbReference type="EMBL" id="CAB4580246.1"/>
    </source>
</evidence>
<evidence type="ECO:0000256" key="3">
    <source>
        <dbReference type="ARBA" id="ARBA00023052"/>
    </source>
</evidence>
<keyword evidence="2" id="KW-0560">Oxidoreductase</keyword>
<dbReference type="Gene3D" id="3.40.50.920">
    <property type="match status" value="1"/>
</dbReference>
<proteinExistence type="predicted"/>
<dbReference type="PANTHER" id="PTHR43257:SF2">
    <property type="entry name" value="PYRUVATE DEHYDROGENASE E1 COMPONENT SUBUNIT BETA"/>
    <property type="match status" value="1"/>
</dbReference>
<dbReference type="AlphaFoldDB" id="A0A6J6EVP6"/>
<dbReference type="InterPro" id="IPR029061">
    <property type="entry name" value="THDP-binding"/>
</dbReference>
<dbReference type="SUPFAM" id="SSF52922">
    <property type="entry name" value="TK C-terminal domain-like"/>
    <property type="match status" value="1"/>
</dbReference>
<dbReference type="Pfam" id="PF02780">
    <property type="entry name" value="Transketolase_C"/>
    <property type="match status" value="1"/>
</dbReference>
<keyword evidence="3" id="KW-0786">Thiamine pyrophosphate</keyword>
<name>A0A6J6EVP6_9ZZZZ</name>
<dbReference type="Gene3D" id="3.40.50.970">
    <property type="match status" value="1"/>
</dbReference>
<reference evidence="5" key="1">
    <citation type="submission" date="2020-05" db="EMBL/GenBank/DDBJ databases">
        <authorList>
            <person name="Chiriac C."/>
            <person name="Salcher M."/>
            <person name="Ghai R."/>
            <person name="Kavagutti S V."/>
        </authorList>
    </citation>
    <scope>NUCLEOTIDE SEQUENCE</scope>
</reference>
<dbReference type="EMBL" id="CAEZTU010000042">
    <property type="protein sequence ID" value="CAB4580246.1"/>
    <property type="molecule type" value="Genomic_DNA"/>
</dbReference>
<evidence type="ECO:0000256" key="1">
    <source>
        <dbReference type="ARBA" id="ARBA00001964"/>
    </source>
</evidence>
<dbReference type="SMART" id="SM00861">
    <property type="entry name" value="Transket_pyr"/>
    <property type="match status" value="1"/>
</dbReference>
<dbReference type="GO" id="GO:0016491">
    <property type="term" value="F:oxidoreductase activity"/>
    <property type="evidence" value="ECO:0007669"/>
    <property type="project" value="UniProtKB-KW"/>
</dbReference>
<dbReference type="FunFam" id="3.40.50.970:FF:000001">
    <property type="entry name" value="Pyruvate dehydrogenase E1 beta subunit"/>
    <property type="match status" value="1"/>
</dbReference>
<sequence length="344" mass="37415">MSSNRRIGIGEAIREAIAEEMQRDPNVFLIGEDIGIPGGFGGAFGVYLGLPEKFGHERIIDTPISEKAIMGTAVGAALMGMRPIPDLQYSDFIFECMDEIVNQAAKMRYMSGGKLKVPLVLRCPVGTANRGAQHGQSPESYFIHVPGIKVVCPSDAYVAKGIIKSAIRDDDPVIVFEHKLLYGSKGRESAGGMDLTAEVPEEEYLFPIGKALKKRNGTSLTIISTHLTLYRCLAAAEELVAEGIDCEIIDPVSLLPLDTVTIYESVNKTKKALIAHEDTFTGGWGAEVAALISQNCFYDLKAPVQRIAAYDVPLPVTPVLEQSVVPSVERIKEKIRQLHKMGKS</sequence>
<organism evidence="5">
    <name type="scientific">freshwater metagenome</name>
    <dbReference type="NCBI Taxonomy" id="449393"/>
    <lineage>
        <taxon>unclassified sequences</taxon>
        <taxon>metagenomes</taxon>
        <taxon>ecological metagenomes</taxon>
    </lineage>
</organism>
<dbReference type="SUPFAM" id="SSF52518">
    <property type="entry name" value="Thiamin diphosphate-binding fold (THDP-binding)"/>
    <property type="match status" value="1"/>
</dbReference>
<dbReference type="FunFam" id="3.40.50.920:FF:000001">
    <property type="entry name" value="Pyruvate dehydrogenase E1 beta subunit"/>
    <property type="match status" value="1"/>
</dbReference>
<dbReference type="PANTHER" id="PTHR43257">
    <property type="entry name" value="PYRUVATE DEHYDROGENASE E1 COMPONENT BETA SUBUNIT"/>
    <property type="match status" value="1"/>
</dbReference>
<dbReference type="CDD" id="cd07036">
    <property type="entry name" value="TPP_PYR_E1-PDHc-beta_like"/>
    <property type="match status" value="1"/>
</dbReference>
<protein>
    <submittedName>
        <fullName evidence="5">Unannotated protein</fullName>
    </submittedName>
</protein>
<feature type="domain" description="Transketolase-like pyrimidine-binding" evidence="4">
    <location>
        <begin position="7"/>
        <end position="184"/>
    </location>
</feature>
<evidence type="ECO:0000259" key="4">
    <source>
        <dbReference type="SMART" id="SM00861"/>
    </source>
</evidence>
<dbReference type="InterPro" id="IPR033248">
    <property type="entry name" value="Transketolase_C"/>
</dbReference>
<dbReference type="InterPro" id="IPR005475">
    <property type="entry name" value="Transketolase-like_Pyr-bd"/>
</dbReference>
<dbReference type="InterPro" id="IPR009014">
    <property type="entry name" value="Transketo_C/PFOR_II"/>
</dbReference>
<dbReference type="Pfam" id="PF02779">
    <property type="entry name" value="Transket_pyr"/>
    <property type="match status" value="1"/>
</dbReference>
<dbReference type="NCBIfam" id="NF006667">
    <property type="entry name" value="PRK09212.1"/>
    <property type="match status" value="1"/>
</dbReference>
<comment type="cofactor">
    <cofactor evidence="1">
        <name>thiamine diphosphate</name>
        <dbReference type="ChEBI" id="CHEBI:58937"/>
    </cofactor>
</comment>